<accession>A0A199UIH7</accession>
<dbReference type="PANTHER" id="PTHR12709">
    <property type="entry name" value="DNA-DIRECTED RNA POLYMERASE II, III"/>
    <property type="match status" value="1"/>
</dbReference>
<dbReference type="AlphaFoldDB" id="A0A199UIH7"/>
<keyword evidence="2 4" id="KW-0240">DNA-directed RNA polymerase</keyword>
<comment type="function">
    <text evidence="2">DNA-dependent RNA polymerase which catalyzes the transcription of DNA into RNA using the four ribonucleoside triphosphates as substrates.</text>
</comment>
<reference evidence="4 5" key="1">
    <citation type="journal article" date="2016" name="DNA Res.">
        <title>The draft genome of MD-2 pineapple using hybrid error correction of long reads.</title>
        <authorList>
            <person name="Redwan R.M."/>
            <person name="Saidin A."/>
            <person name="Kumar S.V."/>
        </authorList>
    </citation>
    <scope>NUCLEOTIDE SEQUENCE [LARGE SCALE GENOMIC DNA]</scope>
    <source>
        <strain evidence="5">cv. MD2</strain>
        <tissue evidence="4">Leaf</tissue>
    </source>
</reference>
<dbReference type="GO" id="GO:0005666">
    <property type="term" value="C:RNA polymerase III complex"/>
    <property type="evidence" value="ECO:0007669"/>
    <property type="project" value="TreeGrafter"/>
</dbReference>
<dbReference type="InterPro" id="IPR013238">
    <property type="entry name" value="RNA_pol_III_Rbc25"/>
</dbReference>
<dbReference type="InterPro" id="IPR045113">
    <property type="entry name" value="Rpb7-like"/>
</dbReference>
<evidence type="ECO:0000313" key="5">
    <source>
        <dbReference type="Proteomes" id="UP000092600"/>
    </source>
</evidence>
<feature type="domain" description="RNA polymerase III subunit Rpc25" evidence="3">
    <location>
        <begin position="72"/>
        <end position="175"/>
    </location>
</feature>
<keyword evidence="2" id="KW-0539">Nucleus</keyword>
<dbReference type="Pfam" id="PF08292">
    <property type="entry name" value="RNA_pol_Rbc25"/>
    <property type="match status" value="1"/>
</dbReference>
<dbReference type="SUPFAM" id="SSF50249">
    <property type="entry name" value="Nucleic acid-binding proteins"/>
    <property type="match status" value="1"/>
</dbReference>
<dbReference type="EMBL" id="LSRQ01007943">
    <property type="protein sequence ID" value="OAY64375.1"/>
    <property type="molecule type" value="Genomic_DNA"/>
</dbReference>
<name>A0A199UIH7_ANACO</name>
<comment type="caution">
    <text evidence="4">The sequence shown here is derived from an EMBL/GenBank/DDBJ whole genome shotgun (WGS) entry which is preliminary data.</text>
</comment>
<comment type="subcellular location">
    <subcellularLocation>
        <location evidence="2">Nucleus</location>
    </subcellularLocation>
</comment>
<comment type="similarity">
    <text evidence="1">Belongs to the eukaryotic RPB7/RPC8 RNA polymerase subunit family.</text>
</comment>
<dbReference type="Proteomes" id="UP000092600">
    <property type="component" value="Unassembled WGS sequence"/>
</dbReference>
<organism evidence="4 5">
    <name type="scientific">Ananas comosus</name>
    <name type="common">Pineapple</name>
    <name type="synonym">Ananas ananas</name>
    <dbReference type="NCBI Taxonomy" id="4615"/>
    <lineage>
        <taxon>Eukaryota</taxon>
        <taxon>Viridiplantae</taxon>
        <taxon>Streptophyta</taxon>
        <taxon>Embryophyta</taxon>
        <taxon>Tracheophyta</taxon>
        <taxon>Spermatophyta</taxon>
        <taxon>Magnoliopsida</taxon>
        <taxon>Liliopsida</taxon>
        <taxon>Poales</taxon>
        <taxon>Bromeliaceae</taxon>
        <taxon>Bromelioideae</taxon>
        <taxon>Ananas</taxon>
    </lineage>
</organism>
<gene>
    <name evidence="4" type="ORF">ACMD2_19724</name>
</gene>
<dbReference type="InterPro" id="IPR012340">
    <property type="entry name" value="NA-bd_OB-fold"/>
</dbReference>
<protein>
    <recommendedName>
        <fullName evidence="2">DNA-directed RNA polymerase subunit</fullName>
    </recommendedName>
</protein>
<sequence length="177" mass="20236">KQKPPLAVIFPEPEQSLKSAGMFCLSKIEHDLPMPPRLLNRPLISAIKEELERLFLDKVKFRMVVFQPFIGEILTGKIESSDEDCLRLSLGFFNDIYIPEHRIARPCKRGDDGIWVWLYEGEELPLDIGEEVRFRVLSIKYPPVPTEQKEDAKPFAPMEIIGETSGDGLGLPSWWGD</sequence>
<proteinExistence type="inferred from homology"/>
<evidence type="ECO:0000313" key="4">
    <source>
        <dbReference type="EMBL" id="OAY64375.1"/>
    </source>
</evidence>
<dbReference type="Gene3D" id="2.40.50.140">
    <property type="entry name" value="Nucleic acid-binding proteins"/>
    <property type="match status" value="1"/>
</dbReference>
<evidence type="ECO:0000259" key="3">
    <source>
        <dbReference type="Pfam" id="PF08292"/>
    </source>
</evidence>
<evidence type="ECO:0000256" key="2">
    <source>
        <dbReference type="RuleBase" id="RU369086"/>
    </source>
</evidence>
<keyword evidence="2" id="KW-0804">Transcription</keyword>
<feature type="non-terminal residue" evidence="4">
    <location>
        <position position="1"/>
    </location>
</feature>
<evidence type="ECO:0000256" key="1">
    <source>
        <dbReference type="ARBA" id="ARBA00009307"/>
    </source>
</evidence>
<dbReference type="GO" id="GO:0006384">
    <property type="term" value="P:transcription initiation at RNA polymerase III promoter"/>
    <property type="evidence" value="ECO:0007669"/>
    <property type="project" value="TreeGrafter"/>
</dbReference>
<dbReference type="PANTHER" id="PTHR12709:SF1">
    <property type="entry name" value="DNA-DIRECTED RNA POLYMERASE III SUBUNIT RPC8"/>
    <property type="match status" value="1"/>
</dbReference>
<dbReference type="STRING" id="4615.A0A199UIH7"/>